<dbReference type="EC" id="3.1.1.-" evidence="3"/>
<gene>
    <name evidence="5" type="ORF">B0H15DRAFT_329419</name>
</gene>
<name>A0AAD6UKX5_9AGAR</name>
<comment type="similarity">
    <text evidence="1 3">Belongs to the type-B carboxylesterase/lipase family.</text>
</comment>
<dbReference type="PROSITE" id="PS00122">
    <property type="entry name" value="CARBOXYLESTERASE_B_1"/>
    <property type="match status" value="1"/>
</dbReference>
<evidence type="ECO:0000259" key="4">
    <source>
        <dbReference type="Pfam" id="PF00135"/>
    </source>
</evidence>
<sequence length="529" mass="56235">MTSAGLRKHTIMRIRFALALVAYISVGHAAPPLINTTSGLLQGSEVDGLLTFKGIRFGQPANGSLRWEPPVPFTSTALQTTTSFPPACVQMFPFNVAALNIRLFNNPANPPAESEDCLFLNVWAPPPQAQKRPVLVWIYGGALAFGTASLPSYDGASIAANQSVVVVTFNYRTNIFGFPKSPDLPIAGNNLGFLDQELAMRWVQLNIAQFGGDPSQVTIMGQSAGALSVSLALARHTPADAPFRAGIMLSGAQPSTNPNPSFTAFNNFAVAVGCKQAPGSARLACLKKVSTSVIRNYTNGPSSGAFTYIVDNVTAFADPLQRIRSGLTARVPFMVGHTQDDGTLFAVGQTNLAVYLATTFGGLVTVSQMRALYPGLNDNQVIAEIINAFEFLCPAELWSGAAVGAGTPSVFRYAYGPVFADLQKYPNAGAWHSSELPEIFGTFNRSTATAPEATLSATMQTLVANFVKNPTIAPAPNWAKYLPGNTTTTLAKLGYNGNVLTTNVVQPAESHSLDGPCDSFWNAFLDVRV</sequence>
<dbReference type="AlphaFoldDB" id="A0AAD6UKX5"/>
<dbReference type="PANTHER" id="PTHR11559">
    <property type="entry name" value="CARBOXYLESTERASE"/>
    <property type="match status" value="1"/>
</dbReference>
<evidence type="ECO:0000256" key="1">
    <source>
        <dbReference type="ARBA" id="ARBA00005964"/>
    </source>
</evidence>
<dbReference type="Proteomes" id="UP001222325">
    <property type="component" value="Unassembled WGS sequence"/>
</dbReference>
<keyword evidence="2 3" id="KW-0378">Hydrolase</keyword>
<evidence type="ECO:0000256" key="3">
    <source>
        <dbReference type="RuleBase" id="RU361235"/>
    </source>
</evidence>
<keyword evidence="3" id="KW-0732">Signal</keyword>
<dbReference type="InterPro" id="IPR019826">
    <property type="entry name" value="Carboxylesterase_B_AS"/>
</dbReference>
<dbReference type="SUPFAM" id="SSF53474">
    <property type="entry name" value="alpha/beta-Hydrolases"/>
    <property type="match status" value="1"/>
</dbReference>
<feature type="chain" id="PRO_5041769635" description="Carboxylic ester hydrolase" evidence="3">
    <location>
        <begin position="30"/>
        <end position="529"/>
    </location>
</feature>
<protein>
    <recommendedName>
        <fullName evidence="3">Carboxylic ester hydrolase</fullName>
        <ecNumber evidence="3">3.1.1.-</ecNumber>
    </recommendedName>
</protein>
<dbReference type="PROSITE" id="PS00941">
    <property type="entry name" value="CARBOXYLESTERASE_B_2"/>
    <property type="match status" value="1"/>
</dbReference>
<dbReference type="EMBL" id="JARJCN010000003">
    <property type="protein sequence ID" value="KAJ7102399.1"/>
    <property type="molecule type" value="Genomic_DNA"/>
</dbReference>
<accession>A0AAD6UKX5</accession>
<dbReference type="Gene3D" id="3.40.50.1820">
    <property type="entry name" value="alpha/beta hydrolase"/>
    <property type="match status" value="1"/>
</dbReference>
<organism evidence="5 6">
    <name type="scientific">Mycena belliarum</name>
    <dbReference type="NCBI Taxonomy" id="1033014"/>
    <lineage>
        <taxon>Eukaryota</taxon>
        <taxon>Fungi</taxon>
        <taxon>Dikarya</taxon>
        <taxon>Basidiomycota</taxon>
        <taxon>Agaricomycotina</taxon>
        <taxon>Agaricomycetes</taxon>
        <taxon>Agaricomycetidae</taxon>
        <taxon>Agaricales</taxon>
        <taxon>Marasmiineae</taxon>
        <taxon>Mycenaceae</taxon>
        <taxon>Mycena</taxon>
    </lineage>
</organism>
<feature type="signal peptide" evidence="3">
    <location>
        <begin position="1"/>
        <end position="29"/>
    </location>
</feature>
<evidence type="ECO:0000313" key="5">
    <source>
        <dbReference type="EMBL" id="KAJ7102399.1"/>
    </source>
</evidence>
<dbReference type="GO" id="GO:0016787">
    <property type="term" value="F:hydrolase activity"/>
    <property type="evidence" value="ECO:0007669"/>
    <property type="project" value="UniProtKB-KW"/>
</dbReference>
<comment type="caution">
    <text evidence="5">The sequence shown here is derived from an EMBL/GenBank/DDBJ whole genome shotgun (WGS) entry which is preliminary data.</text>
</comment>
<dbReference type="InterPro" id="IPR019819">
    <property type="entry name" value="Carboxylesterase_B_CS"/>
</dbReference>
<evidence type="ECO:0000256" key="2">
    <source>
        <dbReference type="ARBA" id="ARBA00022801"/>
    </source>
</evidence>
<feature type="domain" description="Carboxylesterase type B" evidence="4">
    <location>
        <begin position="31"/>
        <end position="348"/>
    </location>
</feature>
<reference evidence="5" key="1">
    <citation type="submission" date="2023-03" db="EMBL/GenBank/DDBJ databases">
        <title>Massive genome expansion in bonnet fungi (Mycena s.s.) driven by repeated elements and novel gene families across ecological guilds.</title>
        <authorList>
            <consortium name="Lawrence Berkeley National Laboratory"/>
            <person name="Harder C.B."/>
            <person name="Miyauchi S."/>
            <person name="Viragh M."/>
            <person name="Kuo A."/>
            <person name="Thoen E."/>
            <person name="Andreopoulos B."/>
            <person name="Lu D."/>
            <person name="Skrede I."/>
            <person name="Drula E."/>
            <person name="Henrissat B."/>
            <person name="Morin E."/>
            <person name="Kohler A."/>
            <person name="Barry K."/>
            <person name="LaButti K."/>
            <person name="Morin E."/>
            <person name="Salamov A."/>
            <person name="Lipzen A."/>
            <person name="Mereny Z."/>
            <person name="Hegedus B."/>
            <person name="Baldrian P."/>
            <person name="Stursova M."/>
            <person name="Weitz H."/>
            <person name="Taylor A."/>
            <person name="Grigoriev I.V."/>
            <person name="Nagy L.G."/>
            <person name="Martin F."/>
            <person name="Kauserud H."/>
        </authorList>
    </citation>
    <scope>NUCLEOTIDE SEQUENCE</scope>
    <source>
        <strain evidence="5">CBHHK173m</strain>
    </source>
</reference>
<proteinExistence type="inferred from homology"/>
<dbReference type="InterPro" id="IPR002018">
    <property type="entry name" value="CarbesteraseB"/>
</dbReference>
<dbReference type="InterPro" id="IPR029058">
    <property type="entry name" value="AB_hydrolase_fold"/>
</dbReference>
<dbReference type="InterPro" id="IPR050309">
    <property type="entry name" value="Type-B_Carboxylest/Lipase"/>
</dbReference>
<evidence type="ECO:0000313" key="6">
    <source>
        <dbReference type="Proteomes" id="UP001222325"/>
    </source>
</evidence>
<keyword evidence="6" id="KW-1185">Reference proteome</keyword>
<dbReference type="Pfam" id="PF00135">
    <property type="entry name" value="COesterase"/>
    <property type="match status" value="1"/>
</dbReference>